<gene>
    <name evidence="2" type="ORF">M6B38_131875</name>
</gene>
<accession>A0AAX6FRV3</accession>
<keyword evidence="1" id="KW-1133">Transmembrane helix</keyword>
<evidence type="ECO:0000256" key="1">
    <source>
        <dbReference type="SAM" id="Phobius"/>
    </source>
</evidence>
<reference evidence="2" key="2">
    <citation type="submission" date="2023-04" db="EMBL/GenBank/DDBJ databases">
        <authorList>
            <person name="Bruccoleri R.E."/>
            <person name="Oakeley E.J."/>
            <person name="Faust A.-M."/>
            <person name="Dessus-Babus S."/>
            <person name="Altorfer M."/>
            <person name="Burckhardt D."/>
            <person name="Oertli M."/>
            <person name="Naumann U."/>
            <person name="Petersen F."/>
            <person name="Wong J."/>
        </authorList>
    </citation>
    <scope>NUCLEOTIDE SEQUENCE</scope>
    <source>
        <strain evidence="2">GSM-AAB239-AS_SAM_17_03QT</strain>
        <tissue evidence="2">Leaf</tissue>
    </source>
</reference>
<dbReference type="AlphaFoldDB" id="A0AAX6FRV3"/>
<organism evidence="2 3">
    <name type="scientific">Iris pallida</name>
    <name type="common">Sweet iris</name>
    <dbReference type="NCBI Taxonomy" id="29817"/>
    <lineage>
        <taxon>Eukaryota</taxon>
        <taxon>Viridiplantae</taxon>
        <taxon>Streptophyta</taxon>
        <taxon>Embryophyta</taxon>
        <taxon>Tracheophyta</taxon>
        <taxon>Spermatophyta</taxon>
        <taxon>Magnoliopsida</taxon>
        <taxon>Liliopsida</taxon>
        <taxon>Asparagales</taxon>
        <taxon>Iridaceae</taxon>
        <taxon>Iridoideae</taxon>
        <taxon>Irideae</taxon>
        <taxon>Iris</taxon>
    </lineage>
</organism>
<keyword evidence="3" id="KW-1185">Reference proteome</keyword>
<keyword evidence="1" id="KW-0472">Membrane</keyword>
<reference evidence="2" key="1">
    <citation type="journal article" date="2023" name="GigaByte">
        <title>Genome assembly of the bearded iris, Iris pallida Lam.</title>
        <authorList>
            <person name="Bruccoleri R.E."/>
            <person name="Oakeley E.J."/>
            <person name="Faust A.M.E."/>
            <person name="Altorfer M."/>
            <person name="Dessus-Babus S."/>
            <person name="Burckhardt D."/>
            <person name="Oertli M."/>
            <person name="Naumann U."/>
            <person name="Petersen F."/>
            <person name="Wong J."/>
        </authorList>
    </citation>
    <scope>NUCLEOTIDE SEQUENCE</scope>
    <source>
        <strain evidence="2">GSM-AAB239-AS_SAM_17_03QT</strain>
    </source>
</reference>
<evidence type="ECO:0000313" key="2">
    <source>
        <dbReference type="EMBL" id="KAJ6818748.1"/>
    </source>
</evidence>
<dbReference type="EMBL" id="JANAVB010026999">
    <property type="protein sequence ID" value="KAJ6818748.1"/>
    <property type="molecule type" value="Genomic_DNA"/>
</dbReference>
<protein>
    <submittedName>
        <fullName evidence="2">Cysteine synthase</fullName>
    </submittedName>
</protein>
<dbReference type="Proteomes" id="UP001140949">
    <property type="component" value="Unassembled WGS sequence"/>
</dbReference>
<keyword evidence="1" id="KW-0812">Transmembrane</keyword>
<name>A0AAX6FRV3_IRIPA</name>
<sequence length="74" mass="8405">MVAQSRYMTLLIYIITSLASFAISLCSTNLKVNNLTLSTGIICVFPYLCYSMLQVKLQIEISVFFQKLCRTLTQ</sequence>
<evidence type="ECO:0000313" key="3">
    <source>
        <dbReference type="Proteomes" id="UP001140949"/>
    </source>
</evidence>
<comment type="caution">
    <text evidence="2">The sequence shown here is derived from an EMBL/GenBank/DDBJ whole genome shotgun (WGS) entry which is preliminary data.</text>
</comment>
<feature type="transmembrane region" description="Helical" evidence="1">
    <location>
        <begin position="36"/>
        <end position="53"/>
    </location>
</feature>
<proteinExistence type="predicted"/>